<gene>
    <name evidence="2" type="ORF">ARMOST_11159</name>
</gene>
<protein>
    <submittedName>
        <fullName evidence="2">Uncharacterized protein</fullName>
    </submittedName>
</protein>
<keyword evidence="1" id="KW-0472">Membrane</keyword>
<feature type="transmembrane region" description="Helical" evidence="1">
    <location>
        <begin position="44"/>
        <end position="72"/>
    </location>
</feature>
<keyword evidence="1" id="KW-0812">Transmembrane</keyword>
<name>A0A284RGC7_ARMOS</name>
<feature type="transmembrane region" description="Helical" evidence="1">
    <location>
        <begin position="12"/>
        <end position="32"/>
    </location>
</feature>
<evidence type="ECO:0000313" key="2">
    <source>
        <dbReference type="EMBL" id="SJL07807.1"/>
    </source>
</evidence>
<sequence>MTSTGAYALKMPYYLLGLYVFFLEGIDFLTLLPSPFANVVATQLWFLSSALFAGSIILFMYLTFTTLLLGAVKALAHFVPFPNAPAVPSEWRWELVQDIYLSLFSLGVAFNHALYNGGFGSESPNGISERVFKLLGHVGAALILEVQIVGGIVGVIVLSKVVVSLWPWKVDEDLERGPVITSGVQDKAKETKASEEKA</sequence>
<keyword evidence="1" id="KW-1133">Transmembrane helix</keyword>
<dbReference type="OrthoDB" id="2931377at2759"/>
<dbReference type="Proteomes" id="UP000219338">
    <property type="component" value="Unassembled WGS sequence"/>
</dbReference>
<dbReference type="OMA" id="NHALYNG"/>
<proteinExistence type="predicted"/>
<reference evidence="3" key="1">
    <citation type="journal article" date="2017" name="Nat. Ecol. Evol.">
        <title>Genome expansion and lineage-specific genetic innovations in the forest pathogenic fungi Armillaria.</title>
        <authorList>
            <person name="Sipos G."/>
            <person name="Prasanna A.N."/>
            <person name="Walter M.C."/>
            <person name="O'Connor E."/>
            <person name="Balint B."/>
            <person name="Krizsan K."/>
            <person name="Kiss B."/>
            <person name="Hess J."/>
            <person name="Varga T."/>
            <person name="Slot J."/>
            <person name="Riley R."/>
            <person name="Boka B."/>
            <person name="Rigling D."/>
            <person name="Barry K."/>
            <person name="Lee J."/>
            <person name="Mihaltcheva S."/>
            <person name="LaButti K."/>
            <person name="Lipzen A."/>
            <person name="Waldron R."/>
            <person name="Moloney N.M."/>
            <person name="Sperisen C."/>
            <person name="Kredics L."/>
            <person name="Vagvoelgyi C."/>
            <person name="Patrignani A."/>
            <person name="Fitzpatrick D."/>
            <person name="Nagy I."/>
            <person name="Doyle S."/>
            <person name="Anderson J.B."/>
            <person name="Grigoriev I.V."/>
            <person name="Gueldener U."/>
            <person name="Muensterkoetter M."/>
            <person name="Nagy L.G."/>
        </authorList>
    </citation>
    <scope>NUCLEOTIDE SEQUENCE [LARGE SCALE GENOMIC DNA]</scope>
    <source>
        <strain evidence="3">C18/9</strain>
    </source>
</reference>
<accession>A0A284RGC7</accession>
<keyword evidence="3" id="KW-1185">Reference proteome</keyword>
<evidence type="ECO:0000256" key="1">
    <source>
        <dbReference type="SAM" id="Phobius"/>
    </source>
</evidence>
<dbReference type="AlphaFoldDB" id="A0A284RGC7"/>
<feature type="transmembrane region" description="Helical" evidence="1">
    <location>
        <begin position="99"/>
        <end position="119"/>
    </location>
</feature>
<organism evidence="2 3">
    <name type="scientific">Armillaria ostoyae</name>
    <name type="common">Armillaria root rot fungus</name>
    <dbReference type="NCBI Taxonomy" id="47428"/>
    <lineage>
        <taxon>Eukaryota</taxon>
        <taxon>Fungi</taxon>
        <taxon>Dikarya</taxon>
        <taxon>Basidiomycota</taxon>
        <taxon>Agaricomycotina</taxon>
        <taxon>Agaricomycetes</taxon>
        <taxon>Agaricomycetidae</taxon>
        <taxon>Agaricales</taxon>
        <taxon>Marasmiineae</taxon>
        <taxon>Physalacriaceae</taxon>
        <taxon>Armillaria</taxon>
    </lineage>
</organism>
<evidence type="ECO:0000313" key="3">
    <source>
        <dbReference type="Proteomes" id="UP000219338"/>
    </source>
</evidence>
<dbReference type="EMBL" id="FUEG01000008">
    <property type="protein sequence ID" value="SJL07807.1"/>
    <property type="molecule type" value="Genomic_DNA"/>
</dbReference>
<feature type="transmembrane region" description="Helical" evidence="1">
    <location>
        <begin position="131"/>
        <end position="158"/>
    </location>
</feature>